<organism evidence="3">
    <name type="scientific">Spathaspora passalidarum (strain NRRL Y-27907 / 11-Y1)</name>
    <dbReference type="NCBI Taxonomy" id="619300"/>
    <lineage>
        <taxon>Eukaryota</taxon>
        <taxon>Fungi</taxon>
        <taxon>Dikarya</taxon>
        <taxon>Ascomycota</taxon>
        <taxon>Saccharomycotina</taxon>
        <taxon>Pichiomycetes</taxon>
        <taxon>Debaryomycetaceae</taxon>
        <taxon>Spathaspora</taxon>
    </lineage>
</organism>
<dbReference type="InParanoid" id="G3AKJ9"/>
<dbReference type="KEGG" id="spaa:SPAPADRAFT_60939"/>
<accession>G3AKJ9</accession>
<reference evidence="2 3" key="1">
    <citation type="journal article" date="2011" name="Proc. Natl. Acad. Sci. U.S.A.">
        <title>Comparative genomics of xylose-fermenting fungi for enhanced biofuel production.</title>
        <authorList>
            <person name="Wohlbach D.J."/>
            <person name="Kuo A."/>
            <person name="Sato T.K."/>
            <person name="Potts K.M."/>
            <person name="Salamov A.A."/>
            <person name="LaButti K.M."/>
            <person name="Sun H."/>
            <person name="Clum A."/>
            <person name="Pangilinan J.L."/>
            <person name="Lindquist E.A."/>
            <person name="Lucas S."/>
            <person name="Lapidus A."/>
            <person name="Jin M."/>
            <person name="Gunawan C."/>
            <person name="Balan V."/>
            <person name="Dale B.E."/>
            <person name="Jeffries T.W."/>
            <person name="Zinkel R."/>
            <person name="Barry K.W."/>
            <person name="Grigoriev I.V."/>
            <person name="Gasch A.P."/>
        </authorList>
    </citation>
    <scope>NUCLEOTIDE SEQUENCE [LARGE SCALE GENOMIC DNA]</scope>
    <source>
        <strain evidence="3">NRRL Y-27907 / 11-Y1</strain>
    </source>
</reference>
<dbReference type="GeneID" id="18873646"/>
<dbReference type="EMBL" id="GL996501">
    <property type="protein sequence ID" value="EGW33603.1"/>
    <property type="molecule type" value="Genomic_DNA"/>
</dbReference>
<evidence type="ECO:0000256" key="1">
    <source>
        <dbReference type="SAM" id="Phobius"/>
    </source>
</evidence>
<dbReference type="AlphaFoldDB" id="G3AKJ9"/>
<dbReference type="HOGENOM" id="CLU_1939448_0_0_1"/>
<keyword evidence="3" id="KW-1185">Reference proteome</keyword>
<keyword evidence="1" id="KW-0812">Transmembrane</keyword>
<feature type="transmembrane region" description="Helical" evidence="1">
    <location>
        <begin position="110"/>
        <end position="128"/>
    </location>
</feature>
<keyword evidence="1" id="KW-1133">Transmembrane helix</keyword>
<dbReference type="Proteomes" id="UP000000709">
    <property type="component" value="Unassembled WGS sequence"/>
</dbReference>
<sequence>MSGQNIELKSVFNKDGNYLGYYHLIPSDHLILAGSSPCCIDPLVYDGSGNLIGILNQNYVQGPNNLQPGMKDVGVVVNNEEESDNSNTKHPKLCKGLENMVRLGNTIKPGVVALGLCTTVFYAIVTAIKG</sequence>
<evidence type="ECO:0000313" key="3">
    <source>
        <dbReference type="Proteomes" id="UP000000709"/>
    </source>
</evidence>
<dbReference type="RefSeq" id="XP_007375118.1">
    <property type="nucleotide sequence ID" value="XM_007375056.1"/>
</dbReference>
<name>G3AKJ9_SPAPN</name>
<keyword evidence="1" id="KW-0472">Membrane</keyword>
<protein>
    <submittedName>
        <fullName evidence="2">Uncharacterized protein</fullName>
    </submittedName>
</protein>
<evidence type="ECO:0000313" key="2">
    <source>
        <dbReference type="EMBL" id="EGW33603.1"/>
    </source>
</evidence>
<gene>
    <name evidence="2" type="ORF">SPAPADRAFT_60939</name>
</gene>
<proteinExistence type="predicted"/>